<comment type="caution">
    <text evidence="14">The sequence shown here is derived from an EMBL/GenBank/DDBJ whole genome shotgun (WGS) entry which is preliminary data.</text>
</comment>
<evidence type="ECO:0000313" key="15">
    <source>
        <dbReference type="Proteomes" id="UP000604046"/>
    </source>
</evidence>
<evidence type="ECO:0000256" key="2">
    <source>
        <dbReference type="ARBA" id="ARBA00022448"/>
    </source>
</evidence>
<dbReference type="GO" id="GO:0000323">
    <property type="term" value="C:lytic vacuole"/>
    <property type="evidence" value="ECO:0007669"/>
    <property type="project" value="UniProtKB-ARBA"/>
</dbReference>
<evidence type="ECO:0000256" key="6">
    <source>
        <dbReference type="ARBA" id="ARBA00022741"/>
    </source>
</evidence>
<feature type="region of interest" description="Disordered" evidence="10">
    <location>
        <begin position="713"/>
        <end position="742"/>
    </location>
</feature>
<dbReference type="InterPro" id="IPR011527">
    <property type="entry name" value="ABC1_TM_dom"/>
</dbReference>
<accession>A0A812LT01</accession>
<feature type="transmembrane region" description="Helical" evidence="11">
    <location>
        <begin position="159"/>
        <end position="181"/>
    </location>
</feature>
<keyword evidence="2" id="KW-0813">Transport</keyword>
<dbReference type="PROSITE" id="PS50893">
    <property type="entry name" value="ABC_TRANSPORTER_2"/>
    <property type="match status" value="2"/>
</dbReference>
<dbReference type="PROSITE" id="PS00211">
    <property type="entry name" value="ABC_TRANSPORTER_1"/>
    <property type="match status" value="1"/>
</dbReference>
<keyword evidence="4 11" id="KW-0812">Transmembrane</keyword>
<evidence type="ECO:0000256" key="9">
    <source>
        <dbReference type="ARBA" id="ARBA00023136"/>
    </source>
</evidence>
<sequence>MATPNRMELAVPLVTAGSHAETSPEDTAWCFSRITFSWVGGIIQEGYQRERRRAQQGGSSGDGPLALTDADLLQLRSDDTAECLSEKAEGALQSEDGETRPSLVRVLRKAFGGPFARAAAFKVVYDSLQMAGPYILKGLLGYLSLCSSPKSEECTFENGMAYVLLMLGSAALQTMVLHQYFHRCFRTGMRFNVACISLVYNKALRVDGAGGKAKDSKQRTSGEIVNLMAVDSQRLQDFAPMLHSLWSSPYQITITLIFLHWVVGWATLAGVLATRLNTVMLVQIPAVGLVARRIRLAQRALMTIKDERIKLTNEAFGSIRLLKMYGWEDSFETRLDSVREKELKQLRKYQILNIISSAMWATAPILTALATFAVYSWLYKELTPSTAFTAVALFNVLRFPLTMFPNAITSVVEAKVAIRRLEDFLCAPEIPGRAQAAPPEFTVQVQDADLAWPNGTPLISKANFSVPAAVEGQQAAHLTVVLGAVGAGKSGLLQLGEALIGDLSPVSGVVSTAGQIAYTSQVSWIRNATVRDNILFNSSFQEDRYNAVIKACCLLPDLDALPNGDMTEIGEKGVNLSGGQKQRISLARAVYSQADLLLLDDPLSAVDSHVAKKLLKMLRGPLLARCSVVLCTHHLQAVQSADQIILLTRGGMPREPSVDESDDSLVLEAENLPEESTQADKSSRPVAKIAFCGSLSAFRESFPKLVASKEATAPHLERQVSDDPATPKEAKSSDGKLVQKEEEQVGSVPAEVYGAYVSAAGGTCVGVTVIFGILLGQGLQSIAAAWLSYWSDHNNPENEHHVTSLQGLLGYGGLSIAAFLGIFLTSALFRLTALKAARTFHRKLLANLLRLPMSFFDTTPLGRVLNRFSKDVYTIDEVLQNNLYSYLQVLAVVVCTIIVISVATPWFLAIIFPLKRIESNLRSPIFSHFSETLDGTGVIRAYGQQGIFIAENLQRVSRSMRAYYSNVSSNRWLAVRLESFGAAITFCAGMLAVLGRHTISAGVAGLSISYALSVTQALNWVVRMAADRETNIVSVERVREYLRLLPEPPHHQDTDPSPQSWPKNGTIRFDDVYLRYRPDLPYVLKGLSLNVCAREKLGICGRTGAGKSSVLNVLLRLVEVEAGKTFLDGIDITTLGLHCLRRSLTIIPQDPVLFSGTLRFNLDPVGEASDANLWLSLQRSHLSDHVSTLDGHDGRGLDSVVAEQGKNFSLGQRQQMCLARALLRSNIILLLDEATSAVDRDTDNLIQETIRSEFADHTVLCIAHRISTIMHSDRVCVLEAGKVVELASPQELMKNESSHFAKLAKLDSA</sequence>
<dbReference type="FunFam" id="3.40.50.300:FF:000163">
    <property type="entry name" value="Multidrug resistance-associated protein member 4"/>
    <property type="match status" value="1"/>
</dbReference>
<dbReference type="SUPFAM" id="SSF90123">
    <property type="entry name" value="ABC transporter transmembrane region"/>
    <property type="match status" value="2"/>
</dbReference>
<dbReference type="InterPro" id="IPR044746">
    <property type="entry name" value="ABCC_6TM_D1"/>
</dbReference>
<dbReference type="EMBL" id="CAJNDS010001202">
    <property type="protein sequence ID" value="CAE7251558.1"/>
    <property type="molecule type" value="Genomic_DNA"/>
</dbReference>
<dbReference type="GO" id="GO:0005524">
    <property type="term" value="F:ATP binding"/>
    <property type="evidence" value="ECO:0007669"/>
    <property type="project" value="UniProtKB-KW"/>
</dbReference>
<feature type="transmembrane region" description="Helical" evidence="11">
    <location>
        <begin position="387"/>
        <end position="412"/>
    </location>
</feature>
<dbReference type="SMART" id="SM00382">
    <property type="entry name" value="AAA"/>
    <property type="match status" value="2"/>
</dbReference>
<evidence type="ECO:0000256" key="3">
    <source>
        <dbReference type="ARBA" id="ARBA00022554"/>
    </source>
</evidence>
<dbReference type="CDD" id="cd18579">
    <property type="entry name" value="ABC_6TM_ABCC_D1"/>
    <property type="match status" value="1"/>
</dbReference>
<dbReference type="OrthoDB" id="6500128at2759"/>
<evidence type="ECO:0000256" key="5">
    <source>
        <dbReference type="ARBA" id="ARBA00022737"/>
    </source>
</evidence>
<dbReference type="Proteomes" id="UP000604046">
    <property type="component" value="Unassembled WGS sequence"/>
</dbReference>
<dbReference type="GO" id="GO:0016887">
    <property type="term" value="F:ATP hydrolysis activity"/>
    <property type="evidence" value="ECO:0007669"/>
    <property type="project" value="InterPro"/>
</dbReference>
<dbReference type="GO" id="GO:0005774">
    <property type="term" value="C:vacuolar membrane"/>
    <property type="evidence" value="ECO:0007669"/>
    <property type="project" value="UniProtKB-SubCell"/>
</dbReference>
<keyword evidence="9 11" id="KW-0472">Membrane</keyword>
<evidence type="ECO:0000256" key="11">
    <source>
        <dbReference type="SAM" id="Phobius"/>
    </source>
</evidence>
<dbReference type="InterPro" id="IPR003439">
    <property type="entry name" value="ABC_transporter-like_ATP-bd"/>
</dbReference>
<feature type="transmembrane region" description="Helical" evidence="11">
    <location>
        <begin position="885"/>
        <end position="912"/>
    </location>
</feature>
<gene>
    <name evidence="14" type="primary">ABCC1</name>
    <name evidence="14" type="ORF">SNAT2548_LOCUS12480</name>
</gene>
<evidence type="ECO:0000259" key="12">
    <source>
        <dbReference type="PROSITE" id="PS50893"/>
    </source>
</evidence>
<dbReference type="PANTHER" id="PTHR24223:SF443">
    <property type="entry name" value="MULTIDRUG-RESISTANCE LIKE PROTEIN 1, ISOFORM I"/>
    <property type="match status" value="1"/>
</dbReference>
<feature type="domain" description="ABC transmembrane type-1" evidence="13">
    <location>
        <begin position="118"/>
        <end position="413"/>
    </location>
</feature>
<feature type="domain" description="ABC transmembrane type-1" evidence="13">
    <location>
        <begin position="767"/>
        <end position="1030"/>
    </location>
</feature>
<dbReference type="CDD" id="cd18603">
    <property type="entry name" value="ABC_6TM_MRP1_2_3_6_D2_like"/>
    <property type="match status" value="1"/>
</dbReference>
<evidence type="ECO:0000259" key="13">
    <source>
        <dbReference type="PROSITE" id="PS50929"/>
    </source>
</evidence>
<dbReference type="Pfam" id="PF00664">
    <property type="entry name" value="ABC_membrane"/>
    <property type="match status" value="2"/>
</dbReference>
<feature type="transmembrane region" description="Helical" evidence="11">
    <location>
        <begin position="250"/>
        <end position="272"/>
    </location>
</feature>
<protein>
    <submittedName>
        <fullName evidence="14">ABCC1 protein</fullName>
    </submittedName>
</protein>
<keyword evidence="15" id="KW-1185">Reference proteome</keyword>
<dbReference type="PROSITE" id="PS50929">
    <property type="entry name" value="ABC_TM1F"/>
    <property type="match status" value="2"/>
</dbReference>
<dbReference type="InterPro" id="IPR027417">
    <property type="entry name" value="P-loop_NTPase"/>
</dbReference>
<dbReference type="SUPFAM" id="SSF52540">
    <property type="entry name" value="P-loop containing nucleoside triphosphate hydrolases"/>
    <property type="match status" value="2"/>
</dbReference>
<feature type="domain" description="ABC transporter" evidence="12">
    <location>
        <begin position="1067"/>
        <end position="1305"/>
    </location>
</feature>
<dbReference type="GO" id="GO:0140359">
    <property type="term" value="F:ABC-type transporter activity"/>
    <property type="evidence" value="ECO:0007669"/>
    <property type="project" value="InterPro"/>
</dbReference>
<dbReference type="InterPro" id="IPR050173">
    <property type="entry name" value="ABC_transporter_C-like"/>
</dbReference>
<comment type="subcellular location">
    <subcellularLocation>
        <location evidence="1">Vacuole membrane</location>
        <topology evidence="1">Multi-pass membrane protein</topology>
    </subcellularLocation>
</comment>
<dbReference type="InterPro" id="IPR036640">
    <property type="entry name" value="ABC1_TM_sf"/>
</dbReference>
<dbReference type="Pfam" id="PF00005">
    <property type="entry name" value="ABC_tran"/>
    <property type="match status" value="2"/>
</dbReference>
<keyword evidence="5" id="KW-0677">Repeat</keyword>
<dbReference type="PANTHER" id="PTHR24223">
    <property type="entry name" value="ATP-BINDING CASSETTE SUB-FAMILY C"/>
    <property type="match status" value="1"/>
</dbReference>
<dbReference type="FunFam" id="3.40.50.300:FF:000973">
    <property type="entry name" value="Multidrug resistance-associated protein 4"/>
    <property type="match status" value="1"/>
</dbReference>
<dbReference type="FunFam" id="1.20.1560.10:FF:000010">
    <property type="entry name" value="Multidrug resistance-associated ABC transporter"/>
    <property type="match status" value="1"/>
</dbReference>
<feature type="transmembrane region" description="Helical" evidence="11">
    <location>
        <begin position="764"/>
        <end position="789"/>
    </location>
</feature>
<keyword evidence="6" id="KW-0547">Nucleotide-binding</keyword>
<proteinExistence type="predicted"/>
<feature type="transmembrane region" description="Helical" evidence="11">
    <location>
        <begin position="351"/>
        <end position="375"/>
    </location>
</feature>
<keyword evidence="3" id="KW-0926">Vacuole</keyword>
<dbReference type="InterPro" id="IPR017871">
    <property type="entry name" value="ABC_transporter-like_CS"/>
</dbReference>
<reference evidence="14" key="1">
    <citation type="submission" date="2021-02" db="EMBL/GenBank/DDBJ databases">
        <authorList>
            <person name="Dougan E. K."/>
            <person name="Rhodes N."/>
            <person name="Thang M."/>
            <person name="Chan C."/>
        </authorList>
    </citation>
    <scope>NUCLEOTIDE SEQUENCE</scope>
</reference>
<dbReference type="FunFam" id="1.20.1560.10:FF:000020">
    <property type="entry name" value="ABC metal ion transporter"/>
    <property type="match status" value="1"/>
</dbReference>
<evidence type="ECO:0000256" key="8">
    <source>
        <dbReference type="ARBA" id="ARBA00022989"/>
    </source>
</evidence>
<evidence type="ECO:0000256" key="7">
    <source>
        <dbReference type="ARBA" id="ARBA00022840"/>
    </source>
</evidence>
<feature type="transmembrane region" description="Helical" evidence="11">
    <location>
        <begin position="809"/>
        <end position="832"/>
    </location>
</feature>
<evidence type="ECO:0000313" key="14">
    <source>
        <dbReference type="EMBL" id="CAE7251558.1"/>
    </source>
</evidence>
<evidence type="ECO:0000256" key="1">
    <source>
        <dbReference type="ARBA" id="ARBA00004128"/>
    </source>
</evidence>
<name>A0A812LT01_9DINO</name>
<feature type="domain" description="ABC transporter" evidence="12">
    <location>
        <begin position="445"/>
        <end position="674"/>
    </location>
</feature>
<feature type="compositionally biased region" description="Basic and acidic residues" evidence="10">
    <location>
        <begin position="715"/>
        <end position="742"/>
    </location>
</feature>
<keyword evidence="8 11" id="KW-1133">Transmembrane helix</keyword>
<dbReference type="CDD" id="cd03250">
    <property type="entry name" value="ABCC_MRP_domain1"/>
    <property type="match status" value="1"/>
</dbReference>
<organism evidence="14 15">
    <name type="scientific">Symbiodinium natans</name>
    <dbReference type="NCBI Taxonomy" id="878477"/>
    <lineage>
        <taxon>Eukaryota</taxon>
        <taxon>Sar</taxon>
        <taxon>Alveolata</taxon>
        <taxon>Dinophyceae</taxon>
        <taxon>Suessiales</taxon>
        <taxon>Symbiodiniaceae</taxon>
        <taxon>Symbiodinium</taxon>
    </lineage>
</organism>
<dbReference type="CDD" id="cd03244">
    <property type="entry name" value="ABCC_MRP_domain2"/>
    <property type="match status" value="1"/>
</dbReference>
<evidence type="ECO:0000256" key="10">
    <source>
        <dbReference type="SAM" id="MobiDB-lite"/>
    </source>
</evidence>
<keyword evidence="7" id="KW-0067">ATP-binding</keyword>
<dbReference type="Gene3D" id="1.20.1560.10">
    <property type="entry name" value="ABC transporter type 1, transmembrane domain"/>
    <property type="match status" value="2"/>
</dbReference>
<evidence type="ECO:0000256" key="4">
    <source>
        <dbReference type="ARBA" id="ARBA00022692"/>
    </source>
</evidence>
<dbReference type="Gene3D" id="3.40.50.300">
    <property type="entry name" value="P-loop containing nucleotide triphosphate hydrolases"/>
    <property type="match status" value="2"/>
</dbReference>
<dbReference type="InterPro" id="IPR003593">
    <property type="entry name" value="AAA+_ATPase"/>
</dbReference>